<dbReference type="AlphaFoldDB" id="A0A2T9YF27"/>
<dbReference type="Proteomes" id="UP000245699">
    <property type="component" value="Unassembled WGS sequence"/>
</dbReference>
<name>A0A2T9YF27_9FUNG</name>
<evidence type="ECO:0000256" key="2">
    <source>
        <dbReference type="SAM" id="SignalP"/>
    </source>
</evidence>
<evidence type="ECO:0008006" key="5">
    <source>
        <dbReference type="Google" id="ProtNLM"/>
    </source>
</evidence>
<keyword evidence="1" id="KW-0378">Hydrolase</keyword>
<dbReference type="Pfam" id="PF00657">
    <property type="entry name" value="Lipase_GDSL"/>
    <property type="match status" value="1"/>
</dbReference>
<dbReference type="SUPFAM" id="SSF52266">
    <property type="entry name" value="SGNH hydrolase"/>
    <property type="match status" value="1"/>
</dbReference>
<accession>A0A2T9YF27</accession>
<dbReference type="InterPro" id="IPR036514">
    <property type="entry name" value="SGNH_hydro_sf"/>
</dbReference>
<keyword evidence="4" id="KW-1185">Reference proteome</keyword>
<dbReference type="Gene3D" id="3.40.50.1110">
    <property type="entry name" value="SGNH hydrolase"/>
    <property type="match status" value="1"/>
</dbReference>
<gene>
    <name evidence="3" type="ORF">BB559_004405</name>
</gene>
<dbReference type="PANTHER" id="PTHR45648">
    <property type="entry name" value="GDSL LIPASE/ACYLHYDROLASE FAMILY PROTEIN (AFU_ORTHOLOGUE AFUA_4G14700)"/>
    <property type="match status" value="1"/>
</dbReference>
<protein>
    <recommendedName>
        <fullName evidence="5">SGNH hydrolase-type esterase domain-containing protein</fullName>
    </recommendedName>
</protein>
<evidence type="ECO:0000256" key="1">
    <source>
        <dbReference type="ARBA" id="ARBA00022801"/>
    </source>
</evidence>
<keyword evidence="2" id="KW-0732">Signal</keyword>
<comment type="caution">
    <text evidence="3">The sequence shown here is derived from an EMBL/GenBank/DDBJ whole genome shotgun (WGS) entry which is preliminary data.</text>
</comment>
<dbReference type="InterPro" id="IPR051058">
    <property type="entry name" value="GDSL_Est/Lipase"/>
</dbReference>
<proteinExistence type="predicted"/>
<evidence type="ECO:0000313" key="4">
    <source>
        <dbReference type="Proteomes" id="UP000245699"/>
    </source>
</evidence>
<dbReference type="OrthoDB" id="1600564at2759"/>
<dbReference type="EMBL" id="MBFT01000455">
    <property type="protein sequence ID" value="PVU90884.1"/>
    <property type="molecule type" value="Genomic_DNA"/>
</dbReference>
<dbReference type="STRING" id="61424.A0A2T9YF27"/>
<feature type="signal peptide" evidence="2">
    <location>
        <begin position="1"/>
        <end position="19"/>
    </location>
</feature>
<dbReference type="CDD" id="cd01846">
    <property type="entry name" value="fatty_acyltransferase_like"/>
    <property type="match status" value="1"/>
</dbReference>
<dbReference type="GO" id="GO:0016788">
    <property type="term" value="F:hydrolase activity, acting on ester bonds"/>
    <property type="evidence" value="ECO:0007669"/>
    <property type="project" value="InterPro"/>
</dbReference>
<dbReference type="PANTHER" id="PTHR45648:SF22">
    <property type="entry name" value="GDSL LIPASE_ACYLHYDROLASE FAMILY PROTEIN (AFU_ORTHOLOGUE AFUA_4G14700)"/>
    <property type="match status" value="1"/>
</dbReference>
<reference evidence="3 4" key="1">
    <citation type="journal article" date="2018" name="MBio">
        <title>Comparative Genomics Reveals the Core Gene Toolbox for the Fungus-Insect Symbiosis.</title>
        <authorList>
            <person name="Wang Y."/>
            <person name="Stata M."/>
            <person name="Wang W."/>
            <person name="Stajich J.E."/>
            <person name="White M.M."/>
            <person name="Moncalvo J.M."/>
        </authorList>
    </citation>
    <scope>NUCLEOTIDE SEQUENCE [LARGE SCALE GENOMIC DNA]</scope>
    <source>
        <strain evidence="3 4">AUS-77-4</strain>
    </source>
</reference>
<evidence type="ECO:0000313" key="3">
    <source>
        <dbReference type="EMBL" id="PVU90884.1"/>
    </source>
</evidence>
<dbReference type="InterPro" id="IPR001087">
    <property type="entry name" value="GDSL"/>
</dbReference>
<sequence length="362" mass="39153">MKLIGSIAAASLLIAPVLSVQPYLFAFGDSLSDNGNTAIQDNNIPYWNNRMSNGPVWNEYAAYFNRLKLVNYAHQGGVTDNDLIASATGIKVGVPSLKDQISRFSATFKNITTPEILAKSIASITIGSNDLKAIATLGSSKIVRGVSAADAAIKSMIRSIDTLHSLGFRNIIFSNFPQPVDVPAASIDSDAAVLLASIATSLSSKLIVEKVNALNFGYKDKFKKLTVIDLHKTTAVFKDSGVMSTTDIQNTKNGCYNVDENENLVSKCDNPENYFFFDSAHPTAIVHAVVGAIVSESLMSSNGYDVSPEIVKNLVSKYKLHNVYSGSGPNLNQTFISVLKEKEYNMAEAESNYQKIIQDITS</sequence>
<feature type="chain" id="PRO_5015736618" description="SGNH hydrolase-type esterase domain-containing protein" evidence="2">
    <location>
        <begin position="20"/>
        <end position="362"/>
    </location>
</feature>
<organism evidence="3 4">
    <name type="scientific">Furculomyces boomerangus</name>
    <dbReference type="NCBI Taxonomy" id="61424"/>
    <lineage>
        <taxon>Eukaryota</taxon>
        <taxon>Fungi</taxon>
        <taxon>Fungi incertae sedis</taxon>
        <taxon>Zoopagomycota</taxon>
        <taxon>Kickxellomycotina</taxon>
        <taxon>Harpellomycetes</taxon>
        <taxon>Harpellales</taxon>
        <taxon>Harpellaceae</taxon>
        <taxon>Furculomyces</taxon>
    </lineage>
</organism>